<proteinExistence type="predicted"/>
<dbReference type="PANTHER" id="PTHR33886">
    <property type="entry name" value="UNSATURATED RHAMNOGALACTURONAN HYDROLASE (EUROFUNG)"/>
    <property type="match status" value="1"/>
</dbReference>
<dbReference type="InterPro" id="IPR052043">
    <property type="entry name" value="PolySaccharide_Degr_Enz"/>
</dbReference>
<dbReference type="Proteomes" id="UP000029692">
    <property type="component" value="Unassembled WGS sequence"/>
</dbReference>
<dbReference type="OrthoDB" id="6381507at2"/>
<dbReference type="STRING" id="1480694.DC28_05885"/>
<gene>
    <name evidence="2" type="ORF">DC28_05885</name>
</gene>
<dbReference type="RefSeq" id="WP_037546771.1">
    <property type="nucleotide sequence ID" value="NZ_JNUP01000048.1"/>
</dbReference>
<comment type="caution">
    <text evidence="2">The sequence shown here is derived from an EMBL/GenBank/DDBJ whole genome shotgun (WGS) entry which is preliminary data.</text>
</comment>
<dbReference type="InterPro" id="IPR012341">
    <property type="entry name" value="6hp_glycosidase-like_sf"/>
</dbReference>
<dbReference type="EMBL" id="JNUP01000048">
    <property type="protein sequence ID" value="KGE72768.1"/>
    <property type="molecule type" value="Genomic_DNA"/>
</dbReference>
<evidence type="ECO:0000313" key="2">
    <source>
        <dbReference type="EMBL" id="KGE72768.1"/>
    </source>
</evidence>
<dbReference type="PANTHER" id="PTHR33886:SF8">
    <property type="entry name" value="UNSATURATED RHAMNOGALACTURONAN HYDROLASE (EUROFUNG)"/>
    <property type="match status" value="1"/>
</dbReference>
<dbReference type="Gene3D" id="1.50.10.10">
    <property type="match status" value="1"/>
</dbReference>
<sequence>MEQTIQSLRSAQALAASVMKRYSPEKALWHYEHGVLMQSLLALGLEVEDQSYEDFVVLRMQTLVTEGGEIPTYRLEDYNLDQINPGKVLLELYARRGEERYKKAAQTLRYQLQYHPRTSEGGFWHKKIYPHQIWLDGQYMQGPFYARYARDFNEPAVFDDVTSQLLLTEARTRNPSNGLLYHAWDESRKQLWANLRTGCSPHFWGRAMGWFAMALVDVLDMLPAGHSKWEEIIQAVRRLAGAVLDVQDREVGLWYQVLDQGEREKNYIETSASSMFTYFLAKAARLGYLEEDVSVRARRGAQRALQALIDDYLIADREGDLHLHGICSVAGLGGTPYRDGSYDYYVKEPVAADDFKGVGPFIMACIEVNRL</sequence>
<dbReference type="GO" id="GO:0016787">
    <property type="term" value="F:hydrolase activity"/>
    <property type="evidence" value="ECO:0007669"/>
    <property type="project" value="UniProtKB-KW"/>
</dbReference>
<protein>
    <recommendedName>
        <fullName evidence="4">Glycosyl hydrolase family 88</fullName>
    </recommendedName>
</protein>
<dbReference type="AlphaFoldDB" id="A0A098QZA0"/>
<dbReference type="Pfam" id="PF07470">
    <property type="entry name" value="Glyco_hydro_88"/>
    <property type="match status" value="1"/>
</dbReference>
<dbReference type="SUPFAM" id="SSF48208">
    <property type="entry name" value="Six-hairpin glycosidases"/>
    <property type="match status" value="1"/>
</dbReference>
<evidence type="ECO:0008006" key="4">
    <source>
        <dbReference type="Google" id="ProtNLM"/>
    </source>
</evidence>
<evidence type="ECO:0000313" key="3">
    <source>
        <dbReference type="Proteomes" id="UP000029692"/>
    </source>
</evidence>
<dbReference type="eggNOG" id="COG4225">
    <property type="taxonomic scope" value="Bacteria"/>
</dbReference>
<reference evidence="2 3" key="1">
    <citation type="submission" date="2014-05" db="EMBL/GenBank/DDBJ databases">
        <title>De novo Genome Sequence of Spirocheata sp.</title>
        <authorList>
            <person name="Shivani Y."/>
            <person name="Subhash Y."/>
            <person name="Tushar L."/>
            <person name="Sasikala C."/>
            <person name="Ramana C.V."/>
        </authorList>
    </citation>
    <scope>NUCLEOTIDE SEQUENCE [LARGE SCALE GENOMIC DNA]</scope>
    <source>
        <strain evidence="2 3">JC230</strain>
    </source>
</reference>
<keyword evidence="3" id="KW-1185">Reference proteome</keyword>
<evidence type="ECO:0000256" key="1">
    <source>
        <dbReference type="ARBA" id="ARBA00022801"/>
    </source>
</evidence>
<dbReference type="GO" id="GO:0005975">
    <property type="term" value="P:carbohydrate metabolic process"/>
    <property type="evidence" value="ECO:0007669"/>
    <property type="project" value="InterPro"/>
</dbReference>
<dbReference type="InterPro" id="IPR010905">
    <property type="entry name" value="Glyco_hydro_88"/>
</dbReference>
<organism evidence="2 3">
    <name type="scientific">Spirochaeta lutea</name>
    <dbReference type="NCBI Taxonomy" id="1480694"/>
    <lineage>
        <taxon>Bacteria</taxon>
        <taxon>Pseudomonadati</taxon>
        <taxon>Spirochaetota</taxon>
        <taxon>Spirochaetia</taxon>
        <taxon>Spirochaetales</taxon>
        <taxon>Spirochaetaceae</taxon>
        <taxon>Spirochaeta</taxon>
    </lineage>
</organism>
<accession>A0A098QZA0</accession>
<keyword evidence="1" id="KW-0378">Hydrolase</keyword>
<name>A0A098QZA0_9SPIO</name>
<dbReference type="InterPro" id="IPR008928">
    <property type="entry name" value="6-hairpin_glycosidase_sf"/>
</dbReference>